<name>A0A9X9QZ55_NEISU</name>
<sequence length="76" mass="7916">MLPVGQSAKGQLVACFAVAQNFGKPNGNRTDECKHTDGQGNDFDVVALDEGEFLGGALEKDGGCAQYRADDGGKPK</sequence>
<organism evidence="1 2">
    <name type="scientific">Neisseria subflava</name>
    <dbReference type="NCBI Taxonomy" id="28449"/>
    <lineage>
        <taxon>Bacteria</taxon>
        <taxon>Pseudomonadati</taxon>
        <taxon>Pseudomonadota</taxon>
        <taxon>Betaproteobacteria</taxon>
        <taxon>Neisseriales</taxon>
        <taxon>Neisseriaceae</taxon>
        <taxon>Neisseria</taxon>
    </lineage>
</organism>
<dbReference type="AlphaFoldDB" id="A0A9X9QZ55"/>
<evidence type="ECO:0000313" key="2">
    <source>
        <dbReference type="Proteomes" id="UP000626795"/>
    </source>
</evidence>
<keyword evidence="2" id="KW-1185">Reference proteome</keyword>
<evidence type="ECO:0000313" key="1">
    <source>
        <dbReference type="EMBL" id="VTY09280.1"/>
    </source>
</evidence>
<dbReference type="EMBL" id="CABFLZ010000047">
    <property type="protein sequence ID" value="VTY09280.1"/>
    <property type="molecule type" value="Genomic_DNA"/>
</dbReference>
<gene>
    <name evidence="1" type="ORF">ONOEEDHL_00980</name>
</gene>
<protein>
    <submittedName>
        <fullName evidence="1">Uncharacterized protein</fullName>
    </submittedName>
</protein>
<accession>A0A9X9QZ55</accession>
<reference evidence="1" key="1">
    <citation type="submission" date="2019-05" db="EMBL/GenBank/DDBJ databases">
        <authorList>
            <person name="Hibberd M."/>
        </authorList>
    </citation>
    <scope>NUCLEOTIDE SEQUENCE</scope>
    <source>
        <strain evidence="1">Neisseria_subflava_BgEED23</strain>
    </source>
</reference>
<proteinExistence type="predicted"/>
<comment type="caution">
    <text evidence="1">The sequence shown here is derived from an EMBL/GenBank/DDBJ whole genome shotgun (WGS) entry which is preliminary data.</text>
</comment>
<dbReference type="Proteomes" id="UP000626795">
    <property type="component" value="Unassembled WGS sequence"/>
</dbReference>